<feature type="region of interest" description="Disordered" evidence="1">
    <location>
        <begin position="1"/>
        <end position="102"/>
    </location>
</feature>
<dbReference type="EMBL" id="CM003101">
    <property type="protein sequence ID" value="KUI68501.1"/>
    <property type="molecule type" value="Genomic_DNA"/>
</dbReference>
<evidence type="ECO:0000313" key="3">
    <source>
        <dbReference type="Proteomes" id="UP000078559"/>
    </source>
</evidence>
<proteinExistence type="predicted"/>
<reference evidence="2" key="1">
    <citation type="submission" date="2014-12" db="EMBL/GenBank/DDBJ databases">
        <title>Genome Sequence of Valsa Canker Pathogens Uncovers a Specific Adaption of Colonization on Woody Bark.</title>
        <authorList>
            <person name="Yin Z."/>
            <person name="Liu H."/>
            <person name="Gao X."/>
            <person name="Li Z."/>
            <person name="Song N."/>
            <person name="Ke X."/>
            <person name="Dai Q."/>
            <person name="Wu Y."/>
            <person name="Sun Y."/>
            <person name="Xu J.-R."/>
            <person name="Kang Z.K."/>
            <person name="Wang L."/>
            <person name="Huang L."/>
        </authorList>
    </citation>
    <scope>NUCLEOTIDE SEQUENCE [LARGE SCALE GENOMIC DNA]</scope>
    <source>
        <strain evidence="2">03-8</strain>
    </source>
</reference>
<organism evidence="2 3">
    <name type="scientific">Cytospora mali</name>
    <name type="common">Apple Valsa canker fungus</name>
    <name type="synonym">Valsa mali</name>
    <dbReference type="NCBI Taxonomy" id="578113"/>
    <lineage>
        <taxon>Eukaryota</taxon>
        <taxon>Fungi</taxon>
        <taxon>Dikarya</taxon>
        <taxon>Ascomycota</taxon>
        <taxon>Pezizomycotina</taxon>
        <taxon>Sordariomycetes</taxon>
        <taxon>Sordariomycetidae</taxon>
        <taxon>Diaporthales</taxon>
        <taxon>Cytosporaceae</taxon>
        <taxon>Cytospora</taxon>
    </lineage>
</organism>
<evidence type="ECO:0000313" key="2">
    <source>
        <dbReference type="EMBL" id="KUI68501.1"/>
    </source>
</evidence>
<sequence>MHTDADGTTTRDESKSQPDTNNAAQCTPSSTSNEGSDSMSLPPENISHQICRASVSGTQSQTHYRRPRSPTSMHDGGHNENDIPWRTNTAADGSPAFNDYAPQDESYSTLQYPLEDGLIADTILGFDISEFQNFQSENQENSWQ</sequence>
<evidence type="ECO:0000256" key="1">
    <source>
        <dbReference type="SAM" id="MobiDB-lite"/>
    </source>
</evidence>
<dbReference type="AlphaFoldDB" id="A0A194VW96"/>
<gene>
    <name evidence="2" type="ORF">VM1G_11539</name>
</gene>
<dbReference type="Proteomes" id="UP000078559">
    <property type="component" value="Chromosome 4"/>
</dbReference>
<feature type="compositionally biased region" description="Polar residues" evidence="1">
    <location>
        <begin position="17"/>
        <end position="39"/>
    </location>
</feature>
<name>A0A194VW96_CYTMA</name>
<feature type="compositionally biased region" description="Basic and acidic residues" evidence="1">
    <location>
        <begin position="1"/>
        <end position="16"/>
    </location>
</feature>
<accession>A0A194VW96</accession>
<keyword evidence="3" id="KW-1185">Reference proteome</keyword>
<protein>
    <submittedName>
        <fullName evidence="2">Uncharacterized protein</fullName>
    </submittedName>
</protein>